<dbReference type="EMBL" id="CM047580">
    <property type="protein sequence ID" value="KAI9922755.1"/>
    <property type="molecule type" value="Genomic_DNA"/>
</dbReference>
<name>A0ACC0WVN3_9STRA</name>
<keyword evidence="2" id="KW-1185">Reference proteome</keyword>
<comment type="caution">
    <text evidence="1">The sequence shown here is derived from an EMBL/GenBank/DDBJ whole genome shotgun (WGS) entry which is preliminary data.</text>
</comment>
<sequence length="101" mass="10878">MHSRTPGEECHELTAVTSSTVEEPVGASEEAVGILQKAIEGTSECLLVEGNAEADESADGCSHLEEYGSVEEGVNSISEEDDFRRPVQGRRTSAIDKIRTR</sequence>
<accession>A0ACC0WVN3</accession>
<evidence type="ECO:0000313" key="2">
    <source>
        <dbReference type="Proteomes" id="UP001163321"/>
    </source>
</evidence>
<reference evidence="1 2" key="1">
    <citation type="journal article" date="2022" name="bioRxiv">
        <title>The genome of the oomycete Peronosclerospora sorghi, a cosmopolitan pathogen of maize and sorghum, is inflated with dispersed pseudogenes.</title>
        <authorList>
            <person name="Fletcher K."/>
            <person name="Martin F."/>
            <person name="Isakeit T."/>
            <person name="Cavanaugh K."/>
            <person name="Magill C."/>
            <person name="Michelmore R."/>
        </authorList>
    </citation>
    <scope>NUCLEOTIDE SEQUENCE [LARGE SCALE GENOMIC DNA]</scope>
    <source>
        <strain evidence="1">P6</strain>
    </source>
</reference>
<organism evidence="1 2">
    <name type="scientific">Peronosclerospora sorghi</name>
    <dbReference type="NCBI Taxonomy" id="230839"/>
    <lineage>
        <taxon>Eukaryota</taxon>
        <taxon>Sar</taxon>
        <taxon>Stramenopiles</taxon>
        <taxon>Oomycota</taxon>
        <taxon>Peronosporomycetes</taxon>
        <taxon>Peronosporales</taxon>
        <taxon>Peronosporaceae</taxon>
        <taxon>Peronosclerospora</taxon>
    </lineage>
</organism>
<dbReference type="Proteomes" id="UP001163321">
    <property type="component" value="Chromosome 1"/>
</dbReference>
<protein>
    <submittedName>
        <fullName evidence="1">Uncharacterized protein</fullName>
    </submittedName>
</protein>
<proteinExistence type="predicted"/>
<evidence type="ECO:0000313" key="1">
    <source>
        <dbReference type="EMBL" id="KAI9922755.1"/>
    </source>
</evidence>
<gene>
    <name evidence="1" type="ORF">PsorP6_002682</name>
</gene>